<dbReference type="CDD" id="cd01398">
    <property type="entry name" value="RPI_A"/>
    <property type="match status" value="1"/>
</dbReference>
<dbReference type="SUPFAM" id="SSF75445">
    <property type="entry name" value="D-ribose-5-phosphate isomerase (RpiA), lid domain"/>
    <property type="match status" value="1"/>
</dbReference>
<dbReference type="PANTHER" id="PTHR11934">
    <property type="entry name" value="RIBOSE-5-PHOSPHATE ISOMERASE"/>
    <property type="match status" value="1"/>
</dbReference>
<dbReference type="InterPro" id="IPR037171">
    <property type="entry name" value="NagB/RpiA_transferase-like"/>
</dbReference>
<evidence type="ECO:0000313" key="6">
    <source>
        <dbReference type="Proteomes" id="UP000187822"/>
    </source>
</evidence>
<gene>
    <name evidence="5" type="ORF">CPM_1195</name>
    <name evidence="4" type="ORF">CSP5_1191</name>
</gene>
<dbReference type="SUPFAM" id="SSF100950">
    <property type="entry name" value="NagB/RpiA/CoA transferase-like"/>
    <property type="match status" value="1"/>
</dbReference>
<evidence type="ECO:0000313" key="7">
    <source>
        <dbReference type="Proteomes" id="UP000195607"/>
    </source>
</evidence>
<dbReference type="Proteomes" id="UP000195607">
    <property type="component" value="Chromosome I"/>
</dbReference>
<dbReference type="Proteomes" id="UP000187822">
    <property type="component" value="Chromosome I"/>
</dbReference>
<reference evidence="6" key="2">
    <citation type="submission" date="2016-06" db="EMBL/GenBank/DDBJ databases">
        <authorList>
            <person name="Toshchakov V.S."/>
        </authorList>
    </citation>
    <scope>NUCLEOTIDE SEQUENCE [LARGE SCALE GENOMIC DNA]</scope>
    <source>
        <strain>PM4 (JCM 30641</strain>
        <strain evidence="6">\VKM B-2940)</strain>
    </source>
</reference>
<name>A0A1N5V0S8_9ARCH</name>
<dbReference type="Pfam" id="PF06026">
    <property type="entry name" value="Rib_5-P_isom_A"/>
    <property type="match status" value="1"/>
</dbReference>
<comment type="catalytic activity">
    <reaction evidence="1">
        <text>aldehydo-D-ribose 5-phosphate = D-ribulose 5-phosphate</text>
        <dbReference type="Rhea" id="RHEA:14657"/>
        <dbReference type="ChEBI" id="CHEBI:58121"/>
        <dbReference type="ChEBI" id="CHEBI:58273"/>
        <dbReference type="EC" id="5.3.1.6"/>
    </reaction>
</comment>
<dbReference type="EMBL" id="LT719092">
    <property type="protein sequence ID" value="SJK85006.1"/>
    <property type="molecule type" value="Genomic_DNA"/>
</dbReference>
<dbReference type="AlphaFoldDB" id="A0A1N5V0S8"/>
<dbReference type="EC" id="5.3.1.6" evidence="3"/>
<protein>
    <recommendedName>
        <fullName evidence="3">Ribose 5-phosphate isomerase A</fullName>
        <ecNumber evidence="3">5.3.1.6</ecNumber>
    </recommendedName>
</protein>
<proteinExistence type="predicted"/>
<dbReference type="PANTHER" id="PTHR11934:SF0">
    <property type="entry name" value="RIBOSE-5-PHOSPHATE ISOMERASE"/>
    <property type="match status" value="1"/>
</dbReference>
<dbReference type="NCBIfam" id="TIGR00021">
    <property type="entry name" value="rpiA"/>
    <property type="match status" value="1"/>
</dbReference>
<reference evidence="5" key="3">
    <citation type="submission" date="2016-06" db="EMBL/GenBank/DDBJ databases">
        <authorList>
            <person name="Olsen C.W."/>
            <person name="Carey S."/>
            <person name="Hinshaw L."/>
            <person name="Karasin A.I."/>
        </authorList>
    </citation>
    <scope>NUCLEOTIDE SEQUENCE [LARGE SCALE GENOMIC DNA]</scope>
    <source>
        <strain evidence="5">PM4</strain>
    </source>
</reference>
<dbReference type="GO" id="GO:0006014">
    <property type="term" value="P:D-ribose metabolic process"/>
    <property type="evidence" value="ECO:0007669"/>
    <property type="project" value="TreeGrafter"/>
</dbReference>
<dbReference type="InterPro" id="IPR004788">
    <property type="entry name" value="Ribose5P_isomerase_type_A"/>
</dbReference>
<dbReference type="STRING" id="1673428.CPM_1195"/>
<dbReference type="RefSeq" id="WP_077076353.1">
    <property type="nucleotide sequence ID" value="NZ_LT671858.1"/>
</dbReference>
<reference evidence="4 7" key="1">
    <citation type="submission" date="2016-04" db="EMBL/GenBank/DDBJ databases">
        <authorList>
            <person name="Evans L.H."/>
            <person name="Alamgir A."/>
            <person name="Owens N."/>
            <person name="Weber N.D."/>
            <person name="Virtaneva K."/>
            <person name="Barbian K."/>
            <person name="Babar A."/>
            <person name="Rosenke K."/>
        </authorList>
    </citation>
    <scope>NUCLEOTIDE SEQUENCE [LARGE SCALE GENOMIC DNA]</scope>
    <source>
        <strain evidence="4">S5</strain>
        <strain evidence="7">S5(T) (JCM 30642 \VKM B-2941)</strain>
    </source>
</reference>
<dbReference type="Gene3D" id="3.40.50.1360">
    <property type="match status" value="1"/>
</dbReference>
<dbReference type="NCBIfam" id="NF001924">
    <property type="entry name" value="PRK00702.1"/>
    <property type="match status" value="1"/>
</dbReference>
<dbReference type="FunFam" id="3.40.50.1360:FF:000001">
    <property type="entry name" value="Ribose-5-phosphate isomerase A"/>
    <property type="match status" value="1"/>
</dbReference>
<evidence type="ECO:0000313" key="5">
    <source>
        <dbReference type="EMBL" id="SJK85006.1"/>
    </source>
</evidence>
<evidence type="ECO:0000256" key="1">
    <source>
        <dbReference type="ARBA" id="ARBA00001713"/>
    </source>
</evidence>
<dbReference type="GO" id="GO:0009052">
    <property type="term" value="P:pentose-phosphate shunt, non-oxidative branch"/>
    <property type="evidence" value="ECO:0007669"/>
    <property type="project" value="InterPro"/>
</dbReference>
<dbReference type="OrthoDB" id="19013at2157"/>
<dbReference type="KEGG" id="cdiv:CPM_1195"/>
<dbReference type="GO" id="GO:0005829">
    <property type="term" value="C:cytosol"/>
    <property type="evidence" value="ECO:0007669"/>
    <property type="project" value="TreeGrafter"/>
</dbReference>
<dbReference type="GeneID" id="41588450"/>
<dbReference type="Gene3D" id="3.30.70.260">
    <property type="match status" value="1"/>
</dbReference>
<keyword evidence="2 4" id="KW-0413">Isomerase</keyword>
<evidence type="ECO:0000256" key="3">
    <source>
        <dbReference type="NCBIfam" id="TIGR00021"/>
    </source>
</evidence>
<sequence>MDESRLKEKAAVKAIPYVPKEGFVGIGTGSTVKFLIKLLVEESRKYSDVTFVPTSLETMYLLNSGGLRTSTEFHGSIAIDIDGADEIDPNGNLIKGGGAALTREKIVAANSQKLIIIADQSKLVNKLGKFKVPVEILPFLAEQTIQNIENKGCKVTLRPENKNRSDNGNIVIDSDFGLIDNVQDIQTKLKMIPGVVEVGIFHGMTWKTIVGKNSGVEEINYK</sequence>
<dbReference type="GO" id="GO:0004751">
    <property type="term" value="F:ribose-5-phosphate isomerase activity"/>
    <property type="evidence" value="ECO:0007669"/>
    <property type="project" value="UniProtKB-UniRule"/>
</dbReference>
<dbReference type="EMBL" id="LT671858">
    <property type="protein sequence ID" value="SIM66651.1"/>
    <property type="molecule type" value="Genomic_DNA"/>
</dbReference>
<evidence type="ECO:0000256" key="2">
    <source>
        <dbReference type="ARBA" id="ARBA00023235"/>
    </source>
</evidence>
<keyword evidence="6" id="KW-1185">Reference proteome</keyword>
<organism evidence="4 7">
    <name type="scientific">Cuniculiplasma divulgatum</name>
    <dbReference type="NCBI Taxonomy" id="1673428"/>
    <lineage>
        <taxon>Archaea</taxon>
        <taxon>Methanobacteriati</taxon>
        <taxon>Thermoplasmatota</taxon>
        <taxon>Thermoplasmata</taxon>
        <taxon>Thermoplasmatales</taxon>
        <taxon>Cuniculiplasmataceae</taxon>
        <taxon>Cuniculiplasma</taxon>
    </lineage>
</organism>
<evidence type="ECO:0000313" key="4">
    <source>
        <dbReference type="EMBL" id="SIM66651.1"/>
    </source>
</evidence>
<accession>A0A1N5V0S8</accession>